<dbReference type="EMBL" id="CZQA01000010">
    <property type="protein sequence ID" value="CUS37557.1"/>
    <property type="molecule type" value="Genomic_DNA"/>
</dbReference>
<keyword evidence="2" id="KW-1185">Reference proteome</keyword>
<protein>
    <submittedName>
        <fullName evidence="1">Uncharacterized protein</fullName>
    </submittedName>
</protein>
<proteinExistence type="predicted"/>
<accession>A0A0S4LJ76</accession>
<reference evidence="1 2" key="1">
    <citation type="submission" date="2015-10" db="EMBL/GenBank/DDBJ databases">
        <authorList>
            <person name="Gilbert D.G."/>
        </authorList>
    </citation>
    <scope>NUCLEOTIDE SEQUENCE [LARGE SCALE GENOMIC DNA]</scope>
    <source>
        <strain evidence="1">COMA1</strain>
    </source>
</reference>
<evidence type="ECO:0000313" key="2">
    <source>
        <dbReference type="Proteomes" id="UP000199032"/>
    </source>
</evidence>
<name>A0A0S4LJ76_9BACT</name>
<organism evidence="1 2">
    <name type="scientific">Candidatus Nitrospira nitrosa</name>
    <dbReference type="NCBI Taxonomy" id="1742972"/>
    <lineage>
        <taxon>Bacteria</taxon>
        <taxon>Pseudomonadati</taxon>
        <taxon>Nitrospirota</taxon>
        <taxon>Nitrospiria</taxon>
        <taxon>Nitrospirales</taxon>
        <taxon>Nitrospiraceae</taxon>
        <taxon>Nitrospira</taxon>
    </lineage>
</organism>
<evidence type="ECO:0000313" key="1">
    <source>
        <dbReference type="EMBL" id="CUS37557.1"/>
    </source>
</evidence>
<dbReference type="Proteomes" id="UP000199032">
    <property type="component" value="Unassembled WGS sequence"/>
</dbReference>
<dbReference type="RefSeq" id="WP_090750019.1">
    <property type="nucleotide sequence ID" value="NZ_CZQA01000010.1"/>
</dbReference>
<dbReference type="AlphaFoldDB" id="A0A0S4LJ76"/>
<sequence>MAMPDRELRTEMRLIAFLIGSLLVLCASVVQAFSALAEESVLAFAVVNEIPKDRTRVSAKVAVEGTVADMTLLASDQILSNLAWKQLELCHALKLEGYKTSEGFLVQTVRAIDGAMLPMVLQGFEGDCLLKKALEVAPFVD</sequence>
<dbReference type="OrthoDB" id="9799031at2"/>
<gene>
    <name evidence="1" type="ORF">COMA1_40113</name>
</gene>